<feature type="transmembrane region" description="Helical" evidence="1">
    <location>
        <begin position="101"/>
        <end position="123"/>
    </location>
</feature>
<name>A0A6A5U3L0_9PLEO</name>
<dbReference type="Proteomes" id="UP000800035">
    <property type="component" value="Unassembled WGS sequence"/>
</dbReference>
<dbReference type="OrthoDB" id="3872943at2759"/>
<keyword evidence="3" id="KW-1185">Reference proteome</keyword>
<feature type="transmembrane region" description="Helical" evidence="1">
    <location>
        <begin position="74"/>
        <end position="95"/>
    </location>
</feature>
<organism evidence="2 3">
    <name type="scientific">Byssothecium circinans</name>
    <dbReference type="NCBI Taxonomy" id="147558"/>
    <lineage>
        <taxon>Eukaryota</taxon>
        <taxon>Fungi</taxon>
        <taxon>Dikarya</taxon>
        <taxon>Ascomycota</taxon>
        <taxon>Pezizomycotina</taxon>
        <taxon>Dothideomycetes</taxon>
        <taxon>Pleosporomycetidae</taxon>
        <taxon>Pleosporales</taxon>
        <taxon>Massarineae</taxon>
        <taxon>Massarinaceae</taxon>
        <taxon>Byssothecium</taxon>
    </lineage>
</organism>
<reference evidence="2" key="1">
    <citation type="journal article" date="2020" name="Stud. Mycol.">
        <title>101 Dothideomycetes genomes: a test case for predicting lifestyles and emergence of pathogens.</title>
        <authorList>
            <person name="Haridas S."/>
            <person name="Albert R."/>
            <person name="Binder M."/>
            <person name="Bloem J."/>
            <person name="Labutti K."/>
            <person name="Salamov A."/>
            <person name="Andreopoulos B."/>
            <person name="Baker S."/>
            <person name="Barry K."/>
            <person name="Bills G."/>
            <person name="Bluhm B."/>
            <person name="Cannon C."/>
            <person name="Castanera R."/>
            <person name="Culley D."/>
            <person name="Daum C."/>
            <person name="Ezra D."/>
            <person name="Gonzalez J."/>
            <person name="Henrissat B."/>
            <person name="Kuo A."/>
            <person name="Liang C."/>
            <person name="Lipzen A."/>
            <person name="Lutzoni F."/>
            <person name="Magnuson J."/>
            <person name="Mondo S."/>
            <person name="Nolan M."/>
            <person name="Ohm R."/>
            <person name="Pangilinan J."/>
            <person name="Park H.-J."/>
            <person name="Ramirez L."/>
            <person name="Alfaro M."/>
            <person name="Sun H."/>
            <person name="Tritt A."/>
            <person name="Yoshinaga Y."/>
            <person name="Zwiers L.-H."/>
            <person name="Turgeon B."/>
            <person name="Goodwin S."/>
            <person name="Spatafora J."/>
            <person name="Crous P."/>
            <person name="Grigoriev I."/>
        </authorList>
    </citation>
    <scope>NUCLEOTIDE SEQUENCE</scope>
    <source>
        <strain evidence="2">CBS 675.92</strain>
    </source>
</reference>
<keyword evidence="1" id="KW-0472">Membrane</keyword>
<feature type="transmembrane region" description="Helical" evidence="1">
    <location>
        <begin position="270"/>
        <end position="291"/>
    </location>
</feature>
<accession>A0A6A5U3L0</accession>
<dbReference type="AlphaFoldDB" id="A0A6A5U3L0"/>
<protein>
    <recommendedName>
        <fullName evidence="4">UbiA prenyltransferase</fullName>
    </recommendedName>
</protein>
<gene>
    <name evidence="2" type="ORF">CC80DRAFT_490380</name>
</gene>
<keyword evidence="1" id="KW-0812">Transmembrane</keyword>
<evidence type="ECO:0000313" key="3">
    <source>
        <dbReference type="Proteomes" id="UP000800035"/>
    </source>
</evidence>
<dbReference type="EMBL" id="ML976985">
    <property type="protein sequence ID" value="KAF1959465.1"/>
    <property type="molecule type" value="Genomic_DNA"/>
</dbReference>
<proteinExistence type="predicted"/>
<feature type="transmembrane region" description="Helical" evidence="1">
    <location>
        <begin position="144"/>
        <end position="163"/>
    </location>
</feature>
<keyword evidence="1" id="KW-1133">Transmembrane helix</keyword>
<sequence length="293" mass="31889">MSQPELTRSIVGASFLLPVINGAMHIPPAVSATRVTLEDKQPLDTPILVLLFALHVLIDVMDKAADLPRQTRKTWLMTIVVFASPFVALAVYGTMHCGLLALLRLLAVPLLAVVHAMPLIPVYSRETRSISTVKLKYFLGPFKSLFGATCIGLMDVTAVVLYLRGTMLHPENASSAGHFRVLMYTITYDFLWESISDVRDIQEDEQNNITTLATAFGVRPTLIFLGGSTMMGDLAITLLCGGSAVLSVVRSTVFWGAFGALALHKRRSTMYAWGLATLIGLLPVWLASLGART</sequence>
<evidence type="ECO:0000256" key="1">
    <source>
        <dbReference type="SAM" id="Phobius"/>
    </source>
</evidence>
<evidence type="ECO:0008006" key="4">
    <source>
        <dbReference type="Google" id="ProtNLM"/>
    </source>
</evidence>
<feature type="transmembrane region" description="Helical" evidence="1">
    <location>
        <begin position="234"/>
        <end position="258"/>
    </location>
</feature>
<evidence type="ECO:0000313" key="2">
    <source>
        <dbReference type="EMBL" id="KAF1959465.1"/>
    </source>
</evidence>